<evidence type="ECO:0000313" key="3">
    <source>
        <dbReference type="Proteomes" id="UP000078541"/>
    </source>
</evidence>
<protein>
    <submittedName>
        <fullName evidence="2">Uncharacterized protein</fullName>
    </submittedName>
</protein>
<gene>
    <name evidence="2" type="ORF">ALC56_14309</name>
</gene>
<feature type="region of interest" description="Disordered" evidence="1">
    <location>
        <begin position="87"/>
        <end position="126"/>
    </location>
</feature>
<keyword evidence="3" id="KW-1185">Reference proteome</keyword>
<name>A0A195ET68_9HYME</name>
<accession>A0A195ET68</accession>
<evidence type="ECO:0000256" key="1">
    <source>
        <dbReference type="SAM" id="MobiDB-lite"/>
    </source>
</evidence>
<dbReference type="Proteomes" id="UP000078541">
    <property type="component" value="Unassembled WGS sequence"/>
</dbReference>
<dbReference type="EMBL" id="KQ981979">
    <property type="protein sequence ID" value="KYN31428.1"/>
    <property type="molecule type" value="Genomic_DNA"/>
</dbReference>
<evidence type="ECO:0000313" key="2">
    <source>
        <dbReference type="EMBL" id="KYN31428.1"/>
    </source>
</evidence>
<sequence length="126" mass="14967">MRLRIWALYPTRNLFVSRTSSTEVGPLLAGLPIRHEKAIARYSREKEFCHGSLSVWSNCKDNCKDNSPEYTGQKRIFPDHHYPEFLHADRNNPIHTPRFFEEHPEQRKDKDETSEKETLPKLNREF</sequence>
<dbReference type="AlphaFoldDB" id="A0A195ET68"/>
<reference evidence="2 3" key="1">
    <citation type="submission" date="2016-03" db="EMBL/GenBank/DDBJ databases">
        <title>Trachymyrmex septentrionalis WGS genome.</title>
        <authorList>
            <person name="Nygaard S."/>
            <person name="Hu H."/>
            <person name="Boomsma J."/>
            <person name="Zhang G."/>
        </authorList>
    </citation>
    <scope>NUCLEOTIDE SEQUENCE [LARGE SCALE GENOMIC DNA]</scope>
    <source>
        <strain evidence="2">Tsep2-gDNA-1</strain>
        <tissue evidence="2">Whole body</tissue>
    </source>
</reference>
<proteinExistence type="predicted"/>
<organism evidence="2 3">
    <name type="scientific">Trachymyrmex septentrionalis</name>
    <dbReference type="NCBI Taxonomy" id="34720"/>
    <lineage>
        <taxon>Eukaryota</taxon>
        <taxon>Metazoa</taxon>
        <taxon>Ecdysozoa</taxon>
        <taxon>Arthropoda</taxon>
        <taxon>Hexapoda</taxon>
        <taxon>Insecta</taxon>
        <taxon>Pterygota</taxon>
        <taxon>Neoptera</taxon>
        <taxon>Endopterygota</taxon>
        <taxon>Hymenoptera</taxon>
        <taxon>Apocrita</taxon>
        <taxon>Aculeata</taxon>
        <taxon>Formicoidea</taxon>
        <taxon>Formicidae</taxon>
        <taxon>Myrmicinae</taxon>
        <taxon>Trachymyrmex</taxon>
    </lineage>
</organism>